<evidence type="ECO:0000313" key="1">
    <source>
        <dbReference type="EMBL" id="CAL4066609.1"/>
    </source>
</evidence>
<protein>
    <submittedName>
        <fullName evidence="1">Uncharacterized protein</fullName>
    </submittedName>
</protein>
<dbReference type="SUPFAM" id="SSF48403">
    <property type="entry name" value="Ankyrin repeat"/>
    <property type="match status" value="1"/>
</dbReference>
<organism evidence="1 2">
    <name type="scientific">Meganyctiphanes norvegica</name>
    <name type="common">Northern krill</name>
    <name type="synonym">Thysanopoda norvegica</name>
    <dbReference type="NCBI Taxonomy" id="48144"/>
    <lineage>
        <taxon>Eukaryota</taxon>
        <taxon>Metazoa</taxon>
        <taxon>Ecdysozoa</taxon>
        <taxon>Arthropoda</taxon>
        <taxon>Crustacea</taxon>
        <taxon>Multicrustacea</taxon>
        <taxon>Malacostraca</taxon>
        <taxon>Eumalacostraca</taxon>
        <taxon>Eucarida</taxon>
        <taxon>Euphausiacea</taxon>
        <taxon>Euphausiidae</taxon>
        <taxon>Meganyctiphanes</taxon>
    </lineage>
</organism>
<feature type="non-terminal residue" evidence="1">
    <location>
        <position position="1"/>
    </location>
</feature>
<evidence type="ECO:0000313" key="2">
    <source>
        <dbReference type="Proteomes" id="UP001497623"/>
    </source>
</evidence>
<dbReference type="EMBL" id="CAXKWB010002321">
    <property type="protein sequence ID" value="CAL4066609.1"/>
    <property type="molecule type" value="Genomic_DNA"/>
</dbReference>
<name>A0AAV2PXB3_MEGNR</name>
<dbReference type="Proteomes" id="UP001497623">
    <property type="component" value="Unassembled WGS sequence"/>
</dbReference>
<dbReference type="Gene3D" id="1.25.40.20">
    <property type="entry name" value="Ankyrin repeat-containing domain"/>
    <property type="match status" value="1"/>
</dbReference>
<feature type="non-terminal residue" evidence="1">
    <location>
        <position position="234"/>
    </location>
</feature>
<dbReference type="InterPro" id="IPR036770">
    <property type="entry name" value="Ankyrin_rpt-contain_sf"/>
</dbReference>
<comment type="caution">
    <text evidence="1">The sequence shown here is derived from an EMBL/GenBank/DDBJ whole genome shotgun (WGS) entry which is preliminary data.</text>
</comment>
<keyword evidence="2" id="KW-1185">Reference proteome</keyword>
<gene>
    <name evidence="1" type="ORF">MNOR_LOCUS5856</name>
</gene>
<proteinExistence type="predicted"/>
<sequence>ELEKRMKKIFQAAKYGLYERENGVKVMLNSHSLPGTIIDSNGWSLVHYMVAVTFDDGRPAWEPENIRHFFENHVFYINAIDHWGNTPLHVISQHQGNMDVIMWGGKKMSVEEAWIEMTKLFVSYGCDPRITNHENILPHDLAGRSGCNSLANYLEEKVKELGDIDNISAAEKFDELVEAAGSNQIDKIIKLLKNHVPMLPILAKHDPLVEAIRNGYTDVVFLLISAGASICNCS</sequence>
<accession>A0AAV2PXB3</accession>
<reference evidence="1 2" key="1">
    <citation type="submission" date="2024-05" db="EMBL/GenBank/DDBJ databases">
        <authorList>
            <person name="Wallberg A."/>
        </authorList>
    </citation>
    <scope>NUCLEOTIDE SEQUENCE [LARGE SCALE GENOMIC DNA]</scope>
</reference>
<dbReference type="AlphaFoldDB" id="A0AAV2PXB3"/>